<accession>A0A151J4F7</accession>
<evidence type="ECO:0000256" key="1">
    <source>
        <dbReference type="SAM" id="MobiDB-lite"/>
    </source>
</evidence>
<reference evidence="2 3" key="1">
    <citation type="submission" date="2015-09" db="EMBL/GenBank/DDBJ databases">
        <title>Trachymyrmex cornetzi WGS genome.</title>
        <authorList>
            <person name="Nygaard S."/>
            <person name="Hu H."/>
            <person name="Boomsma J."/>
            <person name="Zhang G."/>
        </authorList>
    </citation>
    <scope>NUCLEOTIDE SEQUENCE [LARGE SCALE GENOMIC DNA]</scope>
    <source>
        <strain evidence="2">Tcor2-1</strain>
        <tissue evidence="2">Whole body</tissue>
    </source>
</reference>
<name>A0A151J4F7_9HYME</name>
<dbReference type="AlphaFoldDB" id="A0A151J4F7"/>
<dbReference type="Proteomes" id="UP000078492">
    <property type="component" value="Unassembled WGS sequence"/>
</dbReference>
<protein>
    <submittedName>
        <fullName evidence="2">Uncharacterized protein</fullName>
    </submittedName>
</protein>
<proteinExistence type="predicted"/>
<feature type="compositionally biased region" description="Polar residues" evidence="1">
    <location>
        <begin position="69"/>
        <end position="80"/>
    </location>
</feature>
<dbReference type="EMBL" id="KQ980151">
    <property type="protein sequence ID" value="KYN17507.1"/>
    <property type="molecule type" value="Genomic_DNA"/>
</dbReference>
<evidence type="ECO:0000313" key="3">
    <source>
        <dbReference type="Proteomes" id="UP000078492"/>
    </source>
</evidence>
<feature type="non-terminal residue" evidence="2">
    <location>
        <position position="1"/>
    </location>
</feature>
<keyword evidence="3" id="KW-1185">Reference proteome</keyword>
<organism evidence="2 3">
    <name type="scientific">Trachymyrmex cornetzi</name>
    <dbReference type="NCBI Taxonomy" id="471704"/>
    <lineage>
        <taxon>Eukaryota</taxon>
        <taxon>Metazoa</taxon>
        <taxon>Ecdysozoa</taxon>
        <taxon>Arthropoda</taxon>
        <taxon>Hexapoda</taxon>
        <taxon>Insecta</taxon>
        <taxon>Pterygota</taxon>
        <taxon>Neoptera</taxon>
        <taxon>Endopterygota</taxon>
        <taxon>Hymenoptera</taxon>
        <taxon>Apocrita</taxon>
        <taxon>Aculeata</taxon>
        <taxon>Formicoidea</taxon>
        <taxon>Formicidae</taxon>
        <taxon>Myrmicinae</taxon>
        <taxon>Trachymyrmex</taxon>
    </lineage>
</organism>
<feature type="region of interest" description="Disordered" evidence="1">
    <location>
        <begin position="60"/>
        <end position="80"/>
    </location>
</feature>
<evidence type="ECO:0000313" key="2">
    <source>
        <dbReference type="EMBL" id="KYN17507.1"/>
    </source>
</evidence>
<gene>
    <name evidence="2" type="ORF">ALC57_10212</name>
</gene>
<sequence>PEIISTRLSTVVALRKLHAVLDTRDAASGNREAVDEPPKEIDRLSRFFWFPPFSIPLCSPRSNKRPCSRESNSMPNKYRG</sequence>